<dbReference type="Gene3D" id="3.90.1140.10">
    <property type="entry name" value="Cyclic phosphodiesterase"/>
    <property type="match status" value="1"/>
</dbReference>
<dbReference type="GO" id="GO:0016874">
    <property type="term" value="F:ligase activity"/>
    <property type="evidence" value="ECO:0007669"/>
    <property type="project" value="UniProtKB-KW"/>
</dbReference>
<dbReference type="PANTHER" id="PTHR40037">
    <property type="entry name" value="PHOSPHOESTERASE YJCG-RELATED"/>
    <property type="match status" value="1"/>
</dbReference>
<name>A0ABV2T275_9BACT</name>
<keyword evidence="1" id="KW-0436">Ligase</keyword>
<proteinExistence type="predicted"/>
<evidence type="ECO:0000313" key="1">
    <source>
        <dbReference type="EMBL" id="MET6996229.1"/>
    </source>
</evidence>
<dbReference type="Proteomes" id="UP001549749">
    <property type="component" value="Unassembled WGS sequence"/>
</dbReference>
<protein>
    <submittedName>
        <fullName evidence="1">2'-5' RNA ligase family protein</fullName>
    </submittedName>
</protein>
<dbReference type="EMBL" id="JBEXAC010000001">
    <property type="protein sequence ID" value="MET6996229.1"/>
    <property type="molecule type" value="Genomic_DNA"/>
</dbReference>
<accession>A0ABV2T275</accession>
<dbReference type="RefSeq" id="WP_354658876.1">
    <property type="nucleotide sequence ID" value="NZ_JBEXAC010000001.1"/>
</dbReference>
<dbReference type="InterPro" id="IPR050580">
    <property type="entry name" value="2H_phosphoesterase_YjcG-like"/>
</dbReference>
<dbReference type="PANTHER" id="PTHR40037:SF1">
    <property type="entry name" value="PHOSPHOESTERASE SAOUHSC_00951-RELATED"/>
    <property type="match status" value="1"/>
</dbReference>
<sequence length="203" mass="23496">MHTNTNTDIILTQETLYDYLLVINPDGQIAADVKKFKQQIANELGPYNSLYSPAHISLFRSEFPERFQDDFVTVLEMIALKQGPFAVYTARFDHFNHGDTKRTIYVNVANPKPLAELHKKILQAFELKPHAFKPHITLARAISTPEFEKVYQRFDNQLFVRSFNCKSFRLLRRPASGGKYELVREFLFGDMEHIEGSLFNHAA</sequence>
<gene>
    <name evidence="1" type="ORF">ABR189_02565</name>
</gene>
<dbReference type="SUPFAM" id="SSF55144">
    <property type="entry name" value="LigT-like"/>
    <property type="match status" value="1"/>
</dbReference>
<evidence type="ECO:0000313" key="2">
    <source>
        <dbReference type="Proteomes" id="UP001549749"/>
    </source>
</evidence>
<dbReference type="InterPro" id="IPR009097">
    <property type="entry name" value="Cyclic_Pdiesterase"/>
</dbReference>
<comment type="caution">
    <text evidence="1">The sequence shown here is derived from an EMBL/GenBank/DDBJ whole genome shotgun (WGS) entry which is preliminary data.</text>
</comment>
<reference evidence="1 2" key="1">
    <citation type="submission" date="2024-06" db="EMBL/GenBank/DDBJ databases">
        <title>Chitinophaga defluvii sp. nov., isolated from municipal sewage.</title>
        <authorList>
            <person name="Zhang L."/>
        </authorList>
    </citation>
    <scope>NUCLEOTIDE SEQUENCE [LARGE SCALE GENOMIC DNA]</scope>
    <source>
        <strain evidence="1 2">H8</strain>
    </source>
</reference>
<dbReference type="Pfam" id="PF13563">
    <property type="entry name" value="2_5_RNA_ligase2"/>
    <property type="match status" value="1"/>
</dbReference>
<organism evidence="1 2">
    <name type="scientific">Chitinophaga defluvii</name>
    <dbReference type="NCBI Taxonomy" id="3163343"/>
    <lineage>
        <taxon>Bacteria</taxon>
        <taxon>Pseudomonadati</taxon>
        <taxon>Bacteroidota</taxon>
        <taxon>Chitinophagia</taxon>
        <taxon>Chitinophagales</taxon>
        <taxon>Chitinophagaceae</taxon>
        <taxon>Chitinophaga</taxon>
    </lineage>
</organism>
<keyword evidence="2" id="KW-1185">Reference proteome</keyword>